<keyword evidence="2" id="KW-1185">Reference proteome</keyword>
<proteinExistence type="predicted"/>
<dbReference type="KEGG" id="plm:Plim_3059"/>
<evidence type="ECO:0000313" key="2">
    <source>
        <dbReference type="Proteomes" id="UP000002220"/>
    </source>
</evidence>
<dbReference type="EMBL" id="CP001744">
    <property type="protein sequence ID" value="ADG68878.1"/>
    <property type="molecule type" value="Genomic_DNA"/>
</dbReference>
<evidence type="ECO:0000313" key="1">
    <source>
        <dbReference type="EMBL" id="ADG68878.1"/>
    </source>
</evidence>
<accession>D5SSS7</accession>
<dbReference type="Proteomes" id="UP000002220">
    <property type="component" value="Chromosome"/>
</dbReference>
<dbReference type="RefSeq" id="WP_013111309.1">
    <property type="nucleotide sequence ID" value="NC_014148.1"/>
</dbReference>
<organism evidence="1 2">
    <name type="scientific">Planctopirus limnophila (strain ATCC 43296 / DSM 3776 / IFAM 1008 / Mu 290)</name>
    <name type="common">Planctomyces limnophilus</name>
    <dbReference type="NCBI Taxonomy" id="521674"/>
    <lineage>
        <taxon>Bacteria</taxon>
        <taxon>Pseudomonadati</taxon>
        <taxon>Planctomycetota</taxon>
        <taxon>Planctomycetia</taxon>
        <taxon>Planctomycetales</taxon>
        <taxon>Planctomycetaceae</taxon>
        <taxon>Planctopirus</taxon>
    </lineage>
</organism>
<sequence length="89" mass="10230">MYIVLDLDLRVVHPTASQEKFRQYLSEEGWTPSPRIPRWYKVLKKNRLPVTAIIRARTEVSMLASAAGVVSYQATVHTNDIARMSWKEG</sequence>
<name>D5SSS7_PLAL2</name>
<dbReference type="HOGENOM" id="CLU_2452055_0_0_0"/>
<reference evidence="1 2" key="1">
    <citation type="journal article" date="2010" name="Stand. Genomic Sci.">
        <title>Complete genome sequence of Planctomyces limnophilus type strain (Mu 290).</title>
        <authorList>
            <person name="Labutti K."/>
            <person name="Sikorski J."/>
            <person name="Schneider S."/>
            <person name="Nolan M."/>
            <person name="Lucas S."/>
            <person name="Glavina Del Rio T."/>
            <person name="Tice H."/>
            <person name="Cheng J.F."/>
            <person name="Goodwin L."/>
            <person name="Pitluck S."/>
            <person name="Liolios K."/>
            <person name="Ivanova N."/>
            <person name="Mavromatis K."/>
            <person name="Mikhailova N."/>
            <person name="Pati A."/>
            <person name="Chen A."/>
            <person name="Palaniappan K."/>
            <person name="Land M."/>
            <person name="Hauser L."/>
            <person name="Chang Y.J."/>
            <person name="Jeffries C.D."/>
            <person name="Tindall B.J."/>
            <person name="Rohde M."/>
            <person name="Goker M."/>
            <person name="Woyke T."/>
            <person name="Bristow J."/>
            <person name="Eisen J.A."/>
            <person name="Markowitz V."/>
            <person name="Hugenholtz P."/>
            <person name="Kyrpides N.C."/>
            <person name="Klenk H.P."/>
            <person name="Lapidus A."/>
        </authorList>
    </citation>
    <scope>NUCLEOTIDE SEQUENCE [LARGE SCALE GENOMIC DNA]</scope>
    <source>
        <strain evidence="2">ATCC 43296 / DSM 3776 / IFAM 1008 / Mu 290</strain>
    </source>
</reference>
<gene>
    <name evidence="1" type="ordered locus">Plim_3059</name>
</gene>
<dbReference type="AlphaFoldDB" id="D5SSS7"/>
<protein>
    <submittedName>
        <fullName evidence="1">Uncharacterized protein</fullName>
    </submittedName>
</protein>